<feature type="transmembrane region" description="Helical" evidence="1">
    <location>
        <begin position="166"/>
        <end position="185"/>
    </location>
</feature>
<evidence type="ECO:0000313" key="2">
    <source>
        <dbReference type="EMBL" id="EEW05227.1"/>
    </source>
</evidence>
<feature type="transmembrane region" description="Helical" evidence="1">
    <location>
        <begin position="69"/>
        <end position="93"/>
    </location>
</feature>
<reference evidence="2 3" key="1">
    <citation type="journal article" date="2009" name="BMC Evol. Biol.">
        <title>Genomic taxonomy of Vibrios.</title>
        <authorList>
            <person name="Thompson C.C."/>
            <person name="Vicente A.C."/>
            <person name="Souza R.C."/>
            <person name="Vasconcelos A.T."/>
            <person name="Vesth T."/>
            <person name="Alves N.Jr."/>
            <person name="Ussery D.W."/>
            <person name="Iida T."/>
            <person name="Thompson F.L."/>
        </authorList>
    </citation>
    <scope>NUCLEOTIDE SEQUENCE [LARGE SCALE GENOMIC DNA]</scope>
    <source>
        <strain evidence="2 3">VM603</strain>
    </source>
</reference>
<organism evidence="2 3">
    <name type="scientific">Vibrio mimicus VM603</name>
    <dbReference type="NCBI Taxonomy" id="671074"/>
    <lineage>
        <taxon>Bacteria</taxon>
        <taxon>Pseudomonadati</taxon>
        <taxon>Pseudomonadota</taxon>
        <taxon>Gammaproteobacteria</taxon>
        <taxon>Vibrionales</taxon>
        <taxon>Vibrionaceae</taxon>
        <taxon>Vibrio</taxon>
    </lineage>
</organism>
<name>D2YJ38_VIBMI</name>
<evidence type="ECO:0000256" key="1">
    <source>
        <dbReference type="SAM" id="Phobius"/>
    </source>
</evidence>
<feature type="transmembrane region" description="Helical" evidence="1">
    <location>
        <begin position="197"/>
        <end position="218"/>
    </location>
</feature>
<dbReference type="Proteomes" id="UP000004827">
    <property type="component" value="Unassembled WGS sequence"/>
</dbReference>
<evidence type="ECO:0000313" key="3">
    <source>
        <dbReference type="Proteomes" id="UP000004827"/>
    </source>
</evidence>
<dbReference type="AlphaFoldDB" id="D2YJ38"/>
<accession>D2YJ38</accession>
<proteinExistence type="predicted"/>
<keyword evidence="1" id="KW-1133">Transmembrane helix</keyword>
<keyword evidence="1" id="KW-0472">Membrane</keyword>
<feature type="transmembrane region" description="Helical" evidence="1">
    <location>
        <begin position="29"/>
        <end position="49"/>
    </location>
</feature>
<sequence>MCAWGSWHRFAIIGAFYSSLIWQTMLYSLISVFAPMLLGAQIILTLVLVKGEICPGQRGRIHKVLPALAVLWLAVASIKIEAFLVVFALFYFYSRVQTKKTRDEGPLWVMYLANGLALAYVGILISEAPAWPASLTIFAAIFLLGAMFGHLLLTLARSRLLAFHRILPVVGIVSAMLTALCLLPYVSGLSDEQLQTLLMPIVISFGLLIAGVVVWCWHLISAKTVNKWQLVVAGLLVLASAVGFHGLYHIPL</sequence>
<protein>
    <submittedName>
        <fullName evidence="2">Uncharacterized protein</fullName>
    </submittedName>
</protein>
<feature type="transmembrane region" description="Helical" evidence="1">
    <location>
        <begin position="230"/>
        <end position="250"/>
    </location>
</feature>
<keyword evidence="1" id="KW-0812">Transmembrane</keyword>
<gene>
    <name evidence="2" type="ORF">VMB_35350</name>
</gene>
<dbReference type="EMBL" id="ACYU01000186">
    <property type="protein sequence ID" value="EEW05227.1"/>
    <property type="molecule type" value="Genomic_DNA"/>
</dbReference>
<comment type="caution">
    <text evidence="2">The sequence shown here is derived from an EMBL/GenBank/DDBJ whole genome shotgun (WGS) entry which is preliminary data.</text>
</comment>
<feature type="transmembrane region" description="Helical" evidence="1">
    <location>
        <begin position="131"/>
        <end position="154"/>
    </location>
</feature>
<feature type="transmembrane region" description="Helical" evidence="1">
    <location>
        <begin position="105"/>
        <end position="125"/>
    </location>
</feature>
<feature type="transmembrane region" description="Helical" evidence="1">
    <location>
        <begin position="6"/>
        <end position="22"/>
    </location>
</feature>